<proteinExistence type="inferred from homology"/>
<feature type="transmembrane region" description="Helical" evidence="9">
    <location>
        <begin position="34"/>
        <end position="62"/>
    </location>
</feature>
<gene>
    <name evidence="11" type="ORF">SAMN04489834_2502</name>
</gene>
<keyword evidence="3" id="KW-0813">Transport</keyword>
<evidence type="ECO:0000256" key="8">
    <source>
        <dbReference type="SAM" id="MobiDB-lite"/>
    </source>
</evidence>
<protein>
    <submittedName>
        <fullName evidence="11">Drug resistance transporter, EmrB/QacA subfamily</fullName>
    </submittedName>
</protein>
<dbReference type="Gene3D" id="1.20.1720.10">
    <property type="entry name" value="Multidrug resistance protein D"/>
    <property type="match status" value="1"/>
</dbReference>
<dbReference type="Gene3D" id="1.20.1250.20">
    <property type="entry name" value="MFS general substrate transporter like domains"/>
    <property type="match status" value="1"/>
</dbReference>
<keyword evidence="4" id="KW-1003">Cell membrane</keyword>
<dbReference type="PANTHER" id="PTHR42718:SF9">
    <property type="entry name" value="MAJOR FACILITATOR SUPERFAMILY MULTIDRUG TRANSPORTER MFSC"/>
    <property type="match status" value="1"/>
</dbReference>
<dbReference type="InterPro" id="IPR011701">
    <property type="entry name" value="MFS"/>
</dbReference>
<feature type="domain" description="Major facilitator superfamily (MFS) profile" evidence="10">
    <location>
        <begin position="36"/>
        <end position="558"/>
    </location>
</feature>
<dbReference type="Proteomes" id="UP000181956">
    <property type="component" value="Chromosome I"/>
</dbReference>
<evidence type="ECO:0000259" key="10">
    <source>
        <dbReference type="PROSITE" id="PS50850"/>
    </source>
</evidence>
<dbReference type="SUPFAM" id="SSF103473">
    <property type="entry name" value="MFS general substrate transporter"/>
    <property type="match status" value="2"/>
</dbReference>
<dbReference type="PANTHER" id="PTHR42718">
    <property type="entry name" value="MAJOR FACILITATOR SUPERFAMILY MULTIDRUG TRANSPORTER MFSC"/>
    <property type="match status" value="1"/>
</dbReference>
<feature type="transmembrane region" description="Helical" evidence="9">
    <location>
        <begin position="404"/>
        <end position="430"/>
    </location>
</feature>
<feature type="region of interest" description="Disordered" evidence="8">
    <location>
        <begin position="1"/>
        <end position="29"/>
    </location>
</feature>
<organism evidence="11 12">
    <name type="scientific">Microterricola viridarii</name>
    <dbReference type="NCBI Taxonomy" id="412690"/>
    <lineage>
        <taxon>Bacteria</taxon>
        <taxon>Bacillati</taxon>
        <taxon>Actinomycetota</taxon>
        <taxon>Actinomycetes</taxon>
        <taxon>Micrococcales</taxon>
        <taxon>Microbacteriaceae</taxon>
        <taxon>Microterricola</taxon>
    </lineage>
</organism>
<feature type="transmembrane region" description="Helical" evidence="9">
    <location>
        <begin position="127"/>
        <end position="146"/>
    </location>
</feature>
<feature type="transmembrane region" description="Helical" evidence="9">
    <location>
        <begin position="74"/>
        <end position="91"/>
    </location>
</feature>
<feature type="transmembrane region" description="Helical" evidence="9">
    <location>
        <begin position="450"/>
        <end position="471"/>
    </location>
</feature>
<dbReference type="CDD" id="cd17321">
    <property type="entry name" value="MFS_MMR_MDR_like"/>
    <property type="match status" value="1"/>
</dbReference>
<dbReference type="InterPro" id="IPR004638">
    <property type="entry name" value="EmrB-like"/>
</dbReference>
<feature type="transmembrane region" description="Helical" evidence="9">
    <location>
        <begin position="103"/>
        <end position="121"/>
    </location>
</feature>
<dbReference type="STRING" id="412690.SAMN04489834_2502"/>
<evidence type="ECO:0000313" key="11">
    <source>
        <dbReference type="EMBL" id="SDS95025.1"/>
    </source>
</evidence>
<accession>A0A1H1WDC7</accession>
<evidence type="ECO:0000256" key="5">
    <source>
        <dbReference type="ARBA" id="ARBA00022692"/>
    </source>
</evidence>
<evidence type="ECO:0000256" key="6">
    <source>
        <dbReference type="ARBA" id="ARBA00022989"/>
    </source>
</evidence>
<evidence type="ECO:0000256" key="3">
    <source>
        <dbReference type="ARBA" id="ARBA00022448"/>
    </source>
</evidence>
<keyword evidence="12" id="KW-1185">Reference proteome</keyword>
<dbReference type="InterPro" id="IPR036259">
    <property type="entry name" value="MFS_trans_sf"/>
</dbReference>
<comment type="similarity">
    <text evidence="2">Belongs to the major facilitator superfamily. EmrB family.</text>
</comment>
<feature type="transmembrane region" description="Helical" evidence="9">
    <location>
        <begin position="158"/>
        <end position="182"/>
    </location>
</feature>
<dbReference type="Pfam" id="PF07690">
    <property type="entry name" value="MFS_1"/>
    <property type="match status" value="1"/>
</dbReference>
<dbReference type="PROSITE" id="PS50850">
    <property type="entry name" value="MFS"/>
    <property type="match status" value="1"/>
</dbReference>
<dbReference type="GO" id="GO:0022857">
    <property type="term" value="F:transmembrane transporter activity"/>
    <property type="evidence" value="ECO:0007669"/>
    <property type="project" value="InterPro"/>
</dbReference>
<evidence type="ECO:0000256" key="9">
    <source>
        <dbReference type="SAM" id="Phobius"/>
    </source>
</evidence>
<feature type="compositionally biased region" description="Low complexity" evidence="8">
    <location>
        <begin position="1"/>
        <end position="12"/>
    </location>
</feature>
<dbReference type="AlphaFoldDB" id="A0A1H1WDC7"/>
<feature type="transmembrane region" description="Helical" evidence="9">
    <location>
        <begin position="269"/>
        <end position="289"/>
    </location>
</feature>
<name>A0A1H1WDC7_9MICO</name>
<reference evidence="12" key="1">
    <citation type="submission" date="2016-10" db="EMBL/GenBank/DDBJ databases">
        <authorList>
            <person name="Varghese N."/>
            <person name="Submissions S."/>
        </authorList>
    </citation>
    <scope>NUCLEOTIDE SEQUENCE [LARGE SCALE GENOMIC DNA]</scope>
    <source>
        <strain evidence="12">DSM 21772</strain>
    </source>
</reference>
<dbReference type="InterPro" id="IPR020846">
    <property type="entry name" value="MFS_dom"/>
</dbReference>
<feature type="transmembrane region" description="Helical" evidence="9">
    <location>
        <begin position="314"/>
        <end position="337"/>
    </location>
</feature>
<dbReference type="NCBIfam" id="TIGR00711">
    <property type="entry name" value="efflux_EmrB"/>
    <property type="match status" value="1"/>
</dbReference>
<dbReference type="RefSeq" id="WP_083364340.1">
    <property type="nucleotide sequence ID" value="NZ_LT629742.1"/>
</dbReference>
<comment type="subcellular location">
    <subcellularLocation>
        <location evidence="1">Cell membrane</location>
        <topology evidence="1">Multi-pass membrane protein</topology>
    </subcellularLocation>
</comment>
<keyword evidence="6 9" id="KW-1133">Transmembrane helix</keyword>
<evidence type="ECO:0000256" key="1">
    <source>
        <dbReference type="ARBA" id="ARBA00004651"/>
    </source>
</evidence>
<feature type="transmembrane region" description="Helical" evidence="9">
    <location>
        <begin position="343"/>
        <end position="366"/>
    </location>
</feature>
<evidence type="ECO:0000313" key="12">
    <source>
        <dbReference type="Proteomes" id="UP000181956"/>
    </source>
</evidence>
<feature type="transmembrane region" description="Helical" evidence="9">
    <location>
        <begin position="378"/>
        <end position="398"/>
    </location>
</feature>
<evidence type="ECO:0000256" key="2">
    <source>
        <dbReference type="ARBA" id="ARBA00008537"/>
    </source>
</evidence>
<sequence>MSQSQSQSQSQSHAPSHGAENESITPPQSGRRRWIGLGVLAAALSMIVLDGTIVGVALPVIIEDLHLDLSDAQWVNGIYSVVFAALLLTAGRLGDRLGRRRMLVVGILIFMTGSLLAALSVSGGTLIAARLVQGVGGALILPATLSTVNATFRGRDRAVAFGIWGAVISGMAAFGPLLGGWLTTAFSWQWIFIVNLPLGAIILVGAFLAVTETRAVITSPGLDVDGLLLSAIGFGGIVFALIEGRSLGWWAPTAEFEIFGWVWPTTAPVSPVPVAGLIGIVCIVLFVLWERHRGRNGRSAILDLKLFSVPTFTWGNLTALCVAIGEFGLLFVLPLFIVNAMGLTTLGAGLVLAAMGVGAFLSGASARHLSERMGAPNVVLLGLGIEVVGVTLTALFLHAGSAPWLIALLLVVYGLGLGLASAQLTGTVLVDIPTEKSGQGSATQSTVRQVGSALGTALIGAVLAAGLATAIPAQLDTVSGLPPAAAEQLAQATELSAGGTIGQIREEGTTGTLGESGPAVATALSDGFADAARSSLYAAAGFLALGFLFALQLRARSRRPSPSQD</sequence>
<keyword evidence="5 9" id="KW-0812">Transmembrane</keyword>
<evidence type="ECO:0000256" key="7">
    <source>
        <dbReference type="ARBA" id="ARBA00023136"/>
    </source>
</evidence>
<dbReference type="EMBL" id="LT629742">
    <property type="protein sequence ID" value="SDS95025.1"/>
    <property type="molecule type" value="Genomic_DNA"/>
</dbReference>
<keyword evidence="7 9" id="KW-0472">Membrane</keyword>
<feature type="transmembrane region" description="Helical" evidence="9">
    <location>
        <begin position="188"/>
        <end position="210"/>
    </location>
</feature>
<feature type="transmembrane region" description="Helical" evidence="9">
    <location>
        <begin position="222"/>
        <end position="242"/>
    </location>
</feature>
<dbReference type="GO" id="GO:0005886">
    <property type="term" value="C:plasma membrane"/>
    <property type="evidence" value="ECO:0007669"/>
    <property type="project" value="UniProtKB-SubCell"/>
</dbReference>
<feature type="transmembrane region" description="Helical" evidence="9">
    <location>
        <begin position="534"/>
        <end position="553"/>
    </location>
</feature>
<evidence type="ECO:0000256" key="4">
    <source>
        <dbReference type="ARBA" id="ARBA00022475"/>
    </source>
</evidence>
<dbReference type="OrthoDB" id="9781469at2"/>